<accession>A0A2K1Z879</accession>
<evidence type="ECO:0000256" key="1">
    <source>
        <dbReference type="SAM" id="SignalP"/>
    </source>
</evidence>
<feature type="chain" id="PRO_5014330257" evidence="1">
    <location>
        <begin position="22"/>
        <end position="77"/>
    </location>
</feature>
<dbReference type="Proteomes" id="UP000006729">
    <property type="component" value="Chromosome 9"/>
</dbReference>
<organism evidence="2 3">
    <name type="scientific">Populus trichocarpa</name>
    <name type="common">Western balsam poplar</name>
    <name type="synonym">Populus balsamifera subsp. trichocarpa</name>
    <dbReference type="NCBI Taxonomy" id="3694"/>
    <lineage>
        <taxon>Eukaryota</taxon>
        <taxon>Viridiplantae</taxon>
        <taxon>Streptophyta</taxon>
        <taxon>Embryophyta</taxon>
        <taxon>Tracheophyta</taxon>
        <taxon>Spermatophyta</taxon>
        <taxon>Magnoliopsida</taxon>
        <taxon>eudicotyledons</taxon>
        <taxon>Gunneridae</taxon>
        <taxon>Pentapetalae</taxon>
        <taxon>rosids</taxon>
        <taxon>fabids</taxon>
        <taxon>Malpighiales</taxon>
        <taxon>Salicaceae</taxon>
        <taxon>Saliceae</taxon>
        <taxon>Populus</taxon>
    </lineage>
</organism>
<proteinExistence type="predicted"/>
<gene>
    <name evidence="2" type="ORF">POPTR_009G150700</name>
</gene>
<evidence type="ECO:0000313" key="2">
    <source>
        <dbReference type="EMBL" id="PNT21483.1"/>
    </source>
</evidence>
<keyword evidence="1" id="KW-0732">Signal</keyword>
<sequence>MCTTWWLLLVLFHCLPVTLPGFQVPESPGTRLKREGLTALPSSCFGAWHRHWRARAVGGQALCRRSFSKATLGWQIH</sequence>
<dbReference type="InParanoid" id="A0A2K1Z879"/>
<protein>
    <submittedName>
        <fullName evidence="2">Uncharacterized protein</fullName>
    </submittedName>
</protein>
<feature type="signal peptide" evidence="1">
    <location>
        <begin position="1"/>
        <end position="21"/>
    </location>
</feature>
<keyword evidence="3" id="KW-1185">Reference proteome</keyword>
<reference evidence="2 3" key="1">
    <citation type="journal article" date="2006" name="Science">
        <title>The genome of black cottonwood, Populus trichocarpa (Torr. &amp; Gray).</title>
        <authorList>
            <person name="Tuskan G.A."/>
            <person name="Difazio S."/>
            <person name="Jansson S."/>
            <person name="Bohlmann J."/>
            <person name="Grigoriev I."/>
            <person name="Hellsten U."/>
            <person name="Putnam N."/>
            <person name="Ralph S."/>
            <person name="Rombauts S."/>
            <person name="Salamov A."/>
            <person name="Schein J."/>
            <person name="Sterck L."/>
            <person name="Aerts A."/>
            <person name="Bhalerao R.R."/>
            <person name="Bhalerao R.P."/>
            <person name="Blaudez D."/>
            <person name="Boerjan W."/>
            <person name="Brun A."/>
            <person name="Brunner A."/>
            <person name="Busov V."/>
            <person name="Campbell M."/>
            <person name="Carlson J."/>
            <person name="Chalot M."/>
            <person name="Chapman J."/>
            <person name="Chen G.L."/>
            <person name="Cooper D."/>
            <person name="Coutinho P.M."/>
            <person name="Couturier J."/>
            <person name="Covert S."/>
            <person name="Cronk Q."/>
            <person name="Cunningham R."/>
            <person name="Davis J."/>
            <person name="Degroeve S."/>
            <person name="Dejardin A."/>
            <person name="Depamphilis C."/>
            <person name="Detter J."/>
            <person name="Dirks B."/>
            <person name="Dubchak I."/>
            <person name="Duplessis S."/>
            <person name="Ehlting J."/>
            <person name="Ellis B."/>
            <person name="Gendler K."/>
            <person name="Goodstein D."/>
            <person name="Gribskov M."/>
            <person name="Grimwood J."/>
            <person name="Groover A."/>
            <person name="Gunter L."/>
            <person name="Hamberger B."/>
            <person name="Heinze B."/>
            <person name="Helariutta Y."/>
            <person name="Henrissat B."/>
            <person name="Holligan D."/>
            <person name="Holt R."/>
            <person name="Huang W."/>
            <person name="Islam-Faridi N."/>
            <person name="Jones S."/>
            <person name="Jones-Rhoades M."/>
            <person name="Jorgensen R."/>
            <person name="Joshi C."/>
            <person name="Kangasjarvi J."/>
            <person name="Karlsson J."/>
            <person name="Kelleher C."/>
            <person name="Kirkpatrick R."/>
            <person name="Kirst M."/>
            <person name="Kohler A."/>
            <person name="Kalluri U."/>
            <person name="Larimer F."/>
            <person name="Leebens-Mack J."/>
            <person name="Leple J.C."/>
            <person name="Locascio P."/>
            <person name="Lou Y."/>
            <person name="Lucas S."/>
            <person name="Martin F."/>
            <person name="Montanini B."/>
            <person name="Napoli C."/>
            <person name="Nelson D.R."/>
            <person name="Nelson C."/>
            <person name="Nieminen K."/>
            <person name="Nilsson O."/>
            <person name="Pereda V."/>
            <person name="Peter G."/>
            <person name="Philippe R."/>
            <person name="Pilate G."/>
            <person name="Poliakov A."/>
            <person name="Razumovskaya J."/>
            <person name="Richardson P."/>
            <person name="Rinaldi C."/>
            <person name="Ritland K."/>
            <person name="Rouze P."/>
            <person name="Ryaboy D."/>
            <person name="Schmutz J."/>
            <person name="Schrader J."/>
            <person name="Segerman B."/>
            <person name="Shin H."/>
            <person name="Siddiqui A."/>
            <person name="Sterky F."/>
            <person name="Terry A."/>
            <person name="Tsai C.J."/>
            <person name="Uberbacher E."/>
            <person name="Unneberg P."/>
            <person name="Vahala J."/>
            <person name="Wall K."/>
            <person name="Wessler S."/>
            <person name="Yang G."/>
            <person name="Yin T."/>
            <person name="Douglas C."/>
            <person name="Marra M."/>
            <person name="Sandberg G."/>
            <person name="Van de Peer Y."/>
            <person name="Rokhsar D."/>
        </authorList>
    </citation>
    <scope>NUCLEOTIDE SEQUENCE [LARGE SCALE GENOMIC DNA]</scope>
    <source>
        <strain evidence="3">cv. Nisqually</strain>
    </source>
</reference>
<dbReference type="AlphaFoldDB" id="A0A2K1Z879"/>
<evidence type="ECO:0000313" key="3">
    <source>
        <dbReference type="Proteomes" id="UP000006729"/>
    </source>
</evidence>
<dbReference type="STRING" id="3694.A0A2K1Z879"/>
<name>A0A2K1Z879_POPTR</name>
<dbReference type="EMBL" id="CM009298">
    <property type="protein sequence ID" value="PNT21483.1"/>
    <property type="molecule type" value="Genomic_DNA"/>
</dbReference>